<reference evidence="1" key="1">
    <citation type="submission" date="2021-02" db="EMBL/GenBank/DDBJ databases">
        <authorList>
            <person name="Nowell W R."/>
        </authorList>
    </citation>
    <scope>NUCLEOTIDE SEQUENCE</scope>
</reference>
<dbReference type="PANTHER" id="PTHR31252">
    <property type="entry name" value="DUF4419 DOMAIN-CONTAINING PROTEIN"/>
    <property type="match status" value="1"/>
</dbReference>
<organism evidence="1 2">
    <name type="scientific">Rotaria sordida</name>
    <dbReference type="NCBI Taxonomy" id="392033"/>
    <lineage>
        <taxon>Eukaryota</taxon>
        <taxon>Metazoa</taxon>
        <taxon>Spiralia</taxon>
        <taxon>Gnathifera</taxon>
        <taxon>Rotifera</taxon>
        <taxon>Eurotatoria</taxon>
        <taxon>Bdelloidea</taxon>
        <taxon>Philodinida</taxon>
        <taxon>Philodinidae</taxon>
        <taxon>Rotaria</taxon>
    </lineage>
</organism>
<dbReference type="PANTHER" id="PTHR31252:SF11">
    <property type="entry name" value="DUF4419 DOMAIN-CONTAINING PROTEIN"/>
    <property type="match status" value="1"/>
</dbReference>
<evidence type="ECO:0000313" key="2">
    <source>
        <dbReference type="Proteomes" id="UP000663854"/>
    </source>
</evidence>
<sequence length="384" mass="44207">MGGNSSRFQNLANTNVISATCTLNGDVPSSYHTVSICDSLPKVNKDYNSYEQSKNLPDANYWVRFVDKDADQTRYKVQYINANGQYTYLCSDHPVFRAFLRAYNSHEDIVLSPDDIWLMICIYFSKYINENSEKLRTIFVDHDGKKILTIFQTDMVEPDWDDFLEKMRLLMRNNVKNDVIDILTSNFSTTTKVESLLSCVAIMDTFKQYFEYQCVITKCGIRNVHFMGTLDDWKLLRHKTEQLQNFTTSRNDSFATYIQGLLPIIDKFIETYQGNVDNKFWNKIMDIKHWGGGRSGSPAGTNVTGWFLHLCYGLHEQKKCDIQQIRLNALVVPVKVENELINQSKMCYIAGGFHGIESRDGRHKPVMSLAIMDDTTTIGPCTRK</sequence>
<name>A0A814GU96_9BILA</name>
<accession>A0A814GU96</accession>
<evidence type="ECO:0000313" key="1">
    <source>
        <dbReference type="EMBL" id="CAF1000773.1"/>
    </source>
</evidence>
<protein>
    <submittedName>
        <fullName evidence="1">Uncharacterized protein</fullName>
    </submittedName>
</protein>
<dbReference type="Proteomes" id="UP000663854">
    <property type="component" value="Unassembled WGS sequence"/>
</dbReference>
<dbReference type="EMBL" id="CAJNOH010000325">
    <property type="protein sequence ID" value="CAF1000773.1"/>
    <property type="molecule type" value="Genomic_DNA"/>
</dbReference>
<gene>
    <name evidence="1" type="ORF">PYM288_LOCUS14594</name>
</gene>
<dbReference type="InterPro" id="IPR025533">
    <property type="entry name" value="DUF4419"/>
</dbReference>
<dbReference type="Pfam" id="PF14388">
    <property type="entry name" value="DUF4419"/>
    <property type="match status" value="1"/>
</dbReference>
<comment type="caution">
    <text evidence="1">The sequence shown here is derived from an EMBL/GenBank/DDBJ whole genome shotgun (WGS) entry which is preliminary data.</text>
</comment>
<dbReference type="AlphaFoldDB" id="A0A814GU96"/>
<proteinExistence type="predicted"/>